<sequence>MRLLTTLAFVSGALALATGPPAQHPSDQQTVQGDTSFNAEDTVLMIPEITSRDETVSSSEVEKRMPGTEATVRLPTEEGPGSTPITIAGIIITFVMAKRWVVRNGVEVFEEFVEHVLFRNGNGARMAVEAVANGVKFFSMRMAAGVQSTDELPIGADNFKLTVQSVSDEL</sequence>
<reference evidence="2 3" key="1">
    <citation type="journal article" date="2020" name="bioRxiv">
        <title>Whole genome comparisons of ergot fungi reveals the divergence and evolution of species within the genus Claviceps are the result of varying mechanisms driving genome evolution and host range expansion.</title>
        <authorList>
            <person name="Wyka S.A."/>
            <person name="Mondo S.J."/>
            <person name="Liu M."/>
            <person name="Dettman J."/>
            <person name="Nalam V."/>
            <person name="Broders K.D."/>
        </authorList>
    </citation>
    <scope>NUCLEOTIDE SEQUENCE [LARGE SCALE GENOMIC DNA]</scope>
    <source>
        <strain evidence="2 3">LM576</strain>
    </source>
</reference>
<dbReference type="Proteomes" id="UP000732380">
    <property type="component" value="Unassembled WGS sequence"/>
</dbReference>
<feature type="signal peptide" evidence="1">
    <location>
        <begin position="1"/>
        <end position="15"/>
    </location>
</feature>
<dbReference type="EMBL" id="SRQM01000184">
    <property type="protein sequence ID" value="KAG6116255.1"/>
    <property type="molecule type" value="Genomic_DNA"/>
</dbReference>
<evidence type="ECO:0000313" key="2">
    <source>
        <dbReference type="EMBL" id="KAG6116255.1"/>
    </source>
</evidence>
<comment type="caution">
    <text evidence="2">The sequence shown here is derived from an EMBL/GenBank/DDBJ whole genome shotgun (WGS) entry which is preliminary data.</text>
</comment>
<dbReference type="AlphaFoldDB" id="A0A9P7PZF0"/>
<proteinExistence type="predicted"/>
<name>A0A9P7PZF0_9HYPO</name>
<evidence type="ECO:0000256" key="1">
    <source>
        <dbReference type="SAM" id="SignalP"/>
    </source>
</evidence>
<gene>
    <name evidence="2" type="ORF">E4U13_002011</name>
</gene>
<organism evidence="2 3">
    <name type="scientific">Claviceps humidiphila</name>
    <dbReference type="NCBI Taxonomy" id="1294629"/>
    <lineage>
        <taxon>Eukaryota</taxon>
        <taxon>Fungi</taxon>
        <taxon>Dikarya</taxon>
        <taxon>Ascomycota</taxon>
        <taxon>Pezizomycotina</taxon>
        <taxon>Sordariomycetes</taxon>
        <taxon>Hypocreomycetidae</taxon>
        <taxon>Hypocreales</taxon>
        <taxon>Clavicipitaceae</taxon>
        <taxon>Claviceps</taxon>
    </lineage>
</organism>
<evidence type="ECO:0000313" key="3">
    <source>
        <dbReference type="Proteomes" id="UP000732380"/>
    </source>
</evidence>
<feature type="chain" id="PRO_5040298508" evidence="1">
    <location>
        <begin position="16"/>
        <end position="170"/>
    </location>
</feature>
<accession>A0A9P7PZF0</accession>
<keyword evidence="1" id="KW-0732">Signal</keyword>
<protein>
    <submittedName>
        <fullName evidence="2">Uncharacterized protein</fullName>
    </submittedName>
</protein>
<keyword evidence="3" id="KW-1185">Reference proteome</keyword>